<evidence type="ECO:0000313" key="2">
    <source>
        <dbReference type="EMBL" id="GGC34224.1"/>
    </source>
</evidence>
<gene>
    <name evidence="2" type="ORF">GCM10007207_19730</name>
</gene>
<dbReference type="NCBIfam" id="TIGR01539">
    <property type="entry name" value="portal_lambda"/>
    <property type="match status" value="1"/>
</dbReference>
<comment type="caution">
    <text evidence="2">The sequence shown here is derived from an EMBL/GenBank/DDBJ whole genome shotgun (WGS) entry which is preliminary data.</text>
</comment>
<name>A0ABQ1M735_9PROT</name>
<dbReference type="InterPro" id="IPR006429">
    <property type="entry name" value="Phage_lambda_portal"/>
</dbReference>
<dbReference type="EMBL" id="BMCH01000005">
    <property type="protein sequence ID" value="GGC34224.1"/>
    <property type="molecule type" value="Genomic_DNA"/>
</dbReference>
<dbReference type="Pfam" id="PF05136">
    <property type="entry name" value="Phage_portal_2"/>
    <property type="match status" value="1"/>
</dbReference>
<accession>A0ABQ1M735</accession>
<evidence type="ECO:0000256" key="1">
    <source>
        <dbReference type="SAM" id="MobiDB-lite"/>
    </source>
</evidence>
<proteinExistence type="predicted"/>
<protein>
    <submittedName>
        <fullName evidence="2">Phage portal protein</fullName>
    </submittedName>
</protein>
<dbReference type="RefSeq" id="WP_188426620.1">
    <property type="nucleotide sequence ID" value="NZ_BMCH01000005.1"/>
</dbReference>
<organism evidence="2 3">
    <name type="scientific">Asaia siamensis</name>
    <dbReference type="NCBI Taxonomy" id="110479"/>
    <lineage>
        <taxon>Bacteria</taxon>
        <taxon>Pseudomonadati</taxon>
        <taxon>Pseudomonadota</taxon>
        <taxon>Alphaproteobacteria</taxon>
        <taxon>Acetobacterales</taxon>
        <taxon>Acetobacteraceae</taxon>
        <taxon>Asaia</taxon>
    </lineage>
</organism>
<keyword evidence="3" id="KW-1185">Reference proteome</keyword>
<reference evidence="3" key="1">
    <citation type="journal article" date="2019" name="Int. J. Syst. Evol. Microbiol.">
        <title>The Global Catalogue of Microorganisms (GCM) 10K type strain sequencing project: providing services to taxonomists for standard genome sequencing and annotation.</title>
        <authorList>
            <consortium name="The Broad Institute Genomics Platform"/>
            <consortium name="The Broad Institute Genome Sequencing Center for Infectious Disease"/>
            <person name="Wu L."/>
            <person name="Ma J."/>
        </authorList>
    </citation>
    <scope>NUCLEOTIDE SEQUENCE [LARGE SCALE GENOMIC DNA]</scope>
    <source>
        <strain evidence="3">CCM 7132</strain>
    </source>
</reference>
<evidence type="ECO:0000313" key="3">
    <source>
        <dbReference type="Proteomes" id="UP000637769"/>
    </source>
</evidence>
<feature type="region of interest" description="Disordered" evidence="1">
    <location>
        <begin position="1"/>
        <end position="29"/>
    </location>
</feature>
<sequence>MNDRSALILGPDGHPMRRAPAPAAPRRRSLALNGGWGNTPYDAADITGAHMSAWNPLLWSPDVELNIYRDRIVSRVRDLVRNDGWASGTITRVLDNAIGGSFRAISKPDYRALRVKTGFAFDAAWADEWGRVVDSHWRSFAEDENRYCDVGRRLTFTQICWSAMRHDLVDGDALAQVCWLPERIGRGRAEYATTFNLIDPDRLSVPQNNWDMEFCRGGVQIDEWGAPVGYHIRAAHQGDWFAAAKSQQWNFIARETAWGRPNVVHHFQTERAGQHRGGAGILAPVVQRLKMLIKYDGTELDAAIVNAIFGAYVESPFDQEMVADALGGGEAGSAYQDMRSEFHGGNRVMLGDVRMPMLAPGEKINTVSAARPASNFRDFEGAILRNVASGAGVSAMQVSNDWSDVNYSSARAALIEAWKTMSRRRQNFAQGFASPLRSSWLEECVTLHDLPMPAGVPKDFLARHFPDLKTPLSRCKWLGPGRGYIDPVAERKGSIMGLDAGLTTLEEEIAENSGADWEETADQRAVEVRRYRELGLPLPEWAINELDADRASQPKEQDAK</sequence>
<dbReference type="Proteomes" id="UP000637769">
    <property type="component" value="Unassembled WGS sequence"/>
</dbReference>